<evidence type="ECO:0000313" key="11">
    <source>
        <dbReference type="Proteomes" id="UP000542353"/>
    </source>
</evidence>
<dbReference type="GO" id="GO:0046872">
    <property type="term" value="F:metal ion binding"/>
    <property type="evidence" value="ECO:0007669"/>
    <property type="project" value="UniProtKB-UniRule"/>
</dbReference>
<evidence type="ECO:0000256" key="5">
    <source>
        <dbReference type="ARBA" id="ARBA00022759"/>
    </source>
</evidence>
<keyword evidence="4 9" id="KW-0479">Metal-binding</keyword>
<dbReference type="EMBL" id="JACHIH010000010">
    <property type="protein sequence ID" value="MBB5047270.1"/>
    <property type="molecule type" value="Genomic_DNA"/>
</dbReference>
<keyword evidence="7 9" id="KW-0460">Magnesium</keyword>
<reference evidence="10 11" key="1">
    <citation type="submission" date="2020-08" db="EMBL/GenBank/DDBJ databases">
        <title>Genomic Encyclopedia of Type Strains, Phase IV (KMG-IV): sequencing the most valuable type-strain genomes for metagenomic binning, comparative biology and taxonomic classification.</title>
        <authorList>
            <person name="Goeker M."/>
        </authorList>
    </citation>
    <scope>NUCLEOTIDE SEQUENCE [LARGE SCALE GENOMIC DNA]</scope>
    <source>
        <strain evidence="10 11">DSM 12706</strain>
    </source>
</reference>
<keyword evidence="3 9" id="KW-0540">Nuclease</keyword>
<evidence type="ECO:0000256" key="1">
    <source>
        <dbReference type="ARBA" id="ARBA00001946"/>
    </source>
</evidence>
<dbReference type="RefSeq" id="WP_246432893.1">
    <property type="nucleotide sequence ID" value="NZ_JACHIH010000010.1"/>
</dbReference>
<keyword evidence="8 9" id="KW-0051">Antiviral defense</keyword>
<gene>
    <name evidence="9" type="primary">cas2</name>
    <name evidence="10" type="ORF">HNR60_002024</name>
</gene>
<dbReference type="GO" id="GO:0043571">
    <property type="term" value="P:maintenance of CRISPR repeat elements"/>
    <property type="evidence" value="ECO:0007669"/>
    <property type="project" value="UniProtKB-UniRule"/>
</dbReference>
<comment type="similarity">
    <text evidence="2 9">Belongs to the CRISPR-associated endoribonuclease Cas2 protein family.</text>
</comment>
<dbReference type="InterPro" id="IPR021127">
    <property type="entry name" value="CRISPR_associated_Cas2"/>
</dbReference>
<comment type="function">
    <text evidence="9">CRISPR (clustered regularly interspaced short palindromic repeat), is an adaptive immune system that provides protection against mobile genetic elements (viruses, transposable elements and conjugative plasmids). CRISPR clusters contain sequences complementary to antecedent mobile elements and target invading nucleic acids. CRISPR clusters are transcribed and processed into CRISPR RNA (crRNA). Functions as a ssRNA-specific endoribonuclease. Involved in the integration of spacer DNA into the CRISPR cassette.</text>
</comment>
<sequence>MAPIGNGSPPALSGYRIMWLVVLFDLPVGTKKQRKAATGFRLKLLDLGFEMTQFSVYLRFCAGKEQAEVYQRKIEQAMPSSGKVHIIAITDKQYENIRTYRGRNREQSPQNPAQYALF</sequence>
<dbReference type="Proteomes" id="UP000542353">
    <property type="component" value="Unassembled WGS sequence"/>
</dbReference>
<dbReference type="GO" id="GO:0004521">
    <property type="term" value="F:RNA endonuclease activity"/>
    <property type="evidence" value="ECO:0007669"/>
    <property type="project" value="InterPro"/>
</dbReference>
<evidence type="ECO:0000256" key="4">
    <source>
        <dbReference type="ARBA" id="ARBA00022723"/>
    </source>
</evidence>
<comment type="cofactor">
    <cofactor evidence="1 9">
        <name>Mg(2+)</name>
        <dbReference type="ChEBI" id="CHEBI:18420"/>
    </cofactor>
</comment>
<evidence type="ECO:0000256" key="2">
    <source>
        <dbReference type="ARBA" id="ARBA00009959"/>
    </source>
</evidence>
<keyword evidence="11" id="KW-1185">Reference proteome</keyword>
<protein>
    <recommendedName>
        <fullName evidence="9">CRISPR-associated endoribonuclease Cas2</fullName>
        <ecNumber evidence="9">3.1.-.-</ecNumber>
    </recommendedName>
</protein>
<dbReference type="GO" id="GO:0051607">
    <property type="term" value="P:defense response to virus"/>
    <property type="evidence" value="ECO:0007669"/>
    <property type="project" value="UniProtKB-UniRule"/>
</dbReference>
<name>A0A7W8DYX0_9BRAD</name>
<evidence type="ECO:0000256" key="3">
    <source>
        <dbReference type="ARBA" id="ARBA00022722"/>
    </source>
</evidence>
<evidence type="ECO:0000256" key="9">
    <source>
        <dbReference type="HAMAP-Rule" id="MF_01471"/>
    </source>
</evidence>
<evidence type="ECO:0000313" key="10">
    <source>
        <dbReference type="EMBL" id="MBB5047270.1"/>
    </source>
</evidence>
<dbReference type="EC" id="3.1.-.-" evidence="9"/>
<dbReference type="SUPFAM" id="SSF143430">
    <property type="entry name" value="TTP0101/SSO1404-like"/>
    <property type="match status" value="1"/>
</dbReference>
<dbReference type="Pfam" id="PF09827">
    <property type="entry name" value="CRISPR_Cas2"/>
    <property type="match status" value="1"/>
</dbReference>
<keyword evidence="6 9" id="KW-0378">Hydrolase</keyword>
<accession>A0A7W8DYX0</accession>
<proteinExistence type="inferred from homology"/>
<dbReference type="GO" id="GO:0016787">
    <property type="term" value="F:hydrolase activity"/>
    <property type="evidence" value="ECO:0007669"/>
    <property type="project" value="UniProtKB-KW"/>
</dbReference>
<organism evidence="10 11">
    <name type="scientific">Rhodopseudomonas rhenobacensis</name>
    <dbReference type="NCBI Taxonomy" id="87461"/>
    <lineage>
        <taxon>Bacteria</taxon>
        <taxon>Pseudomonadati</taxon>
        <taxon>Pseudomonadota</taxon>
        <taxon>Alphaproteobacteria</taxon>
        <taxon>Hyphomicrobiales</taxon>
        <taxon>Nitrobacteraceae</taxon>
        <taxon>Rhodopseudomonas</taxon>
    </lineage>
</organism>
<dbReference type="NCBIfam" id="TIGR01573">
    <property type="entry name" value="cas2"/>
    <property type="match status" value="1"/>
</dbReference>
<dbReference type="AlphaFoldDB" id="A0A7W8DYX0"/>
<comment type="subunit">
    <text evidence="9">Homodimer, forms a heterotetramer with a Cas1 homodimer.</text>
</comment>
<dbReference type="HAMAP" id="MF_01471">
    <property type="entry name" value="Cas2"/>
    <property type="match status" value="1"/>
</dbReference>
<evidence type="ECO:0000256" key="6">
    <source>
        <dbReference type="ARBA" id="ARBA00022801"/>
    </source>
</evidence>
<keyword evidence="5 9" id="KW-0255">Endonuclease</keyword>
<comment type="caution">
    <text evidence="10">The sequence shown here is derived from an EMBL/GenBank/DDBJ whole genome shotgun (WGS) entry which is preliminary data.</text>
</comment>
<evidence type="ECO:0000256" key="8">
    <source>
        <dbReference type="ARBA" id="ARBA00023118"/>
    </source>
</evidence>
<feature type="binding site" evidence="9">
    <location>
        <position position="25"/>
    </location>
    <ligand>
        <name>Mg(2+)</name>
        <dbReference type="ChEBI" id="CHEBI:18420"/>
        <note>catalytic</note>
    </ligand>
</feature>
<dbReference type="InterPro" id="IPR019199">
    <property type="entry name" value="Virulence_VapD/CRISPR_Cas2"/>
</dbReference>
<evidence type="ECO:0000256" key="7">
    <source>
        <dbReference type="ARBA" id="ARBA00022842"/>
    </source>
</evidence>